<keyword evidence="3" id="KW-1185">Reference proteome</keyword>
<name>A0ABD0MMV7_CIRMR</name>
<feature type="non-terminal residue" evidence="2">
    <location>
        <position position="122"/>
    </location>
</feature>
<dbReference type="EMBL" id="JAMKFB020000245">
    <property type="protein sequence ID" value="KAL0151427.1"/>
    <property type="molecule type" value="Genomic_DNA"/>
</dbReference>
<proteinExistence type="predicted"/>
<protein>
    <submittedName>
        <fullName evidence="2">Uncharacterized protein</fullName>
    </submittedName>
</protein>
<accession>A0ABD0MMV7</accession>
<dbReference type="AlphaFoldDB" id="A0ABD0MMV7"/>
<organism evidence="2 3">
    <name type="scientific">Cirrhinus mrigala</name>
    <name type="common">Mrigala</name>
    <dbReference type="NCBI Taxonomy" id="683832"/>
    <lineage>
        <taxon>Eukaryota</taxon>
        <taxon>Metazoa</taxon>
        <taxon>Chordata</taxon>
        <taxon>Craniata</taxon>
        <taxon>Vertebrata</taxon>
        <taxon>Euteleostomi</taxon>
        <taxon>Actinopterygii</taxon>
        <taxon>Neopterygii</taxon>
        <taxon>Teleostei</taxon>
        <taxon>Ostariophysi</taxon>
        <taxon>Cypriniformes</taxon>
        <taxon>Cyprinidae</taxon>
        <taxon>Labeoninae</taxon>
        <taxon>Labeonini</taxon>
        <taxon>Cirrhinus</taxon>
    </lineage>
</organism>
<reference evidence="2 3" key="1">
    <citation type="submission" date="2024-05" db="EMBL/GenBank/DDBJ databases">
        <title>Genome sequencing and assembly of Indian major carp, Cirrhinus mrigala (Hamilton, 1822).</title>
        <authorList>
            <person name="Mohindra V."/>
            <person name="Chowdhury L.M."/>
            <person name="Lal K."/>
            <person name="Jena J.K."/>
        </authorList>
    </citation>
    <scope>NUCLEOTIDE SEQUENCE [LARGE SCALE GENOMIC DNA]</scope>
    <source>
        <strain evidence="2">CM1030</strain>
        <tissue evidence="2">Blood</tissue>
    </source>
</reference>
<feature type="compositionally biased region" description="Basic and acidic residues" evidence="1">
    <location>
        <begin position="52"/>
        <end position="71"/>
    </location>
</feature>
<evidence type="ECO:0000256" key="1">
    <source>
        <dbReference type="SAM" id="MobiDB-lite"/>
    </source>
</evidence>
<evidence type="ECO:0000313" key="2">
    <source>
        <dbReference type="EMBL" id="KAL0151427.1"/>
    </source>
</evidence>
<feature type="compositionally biased region" description="Basic and acidic residues" evidence="1">
    <location>
        <begin position="110"/>
        <end position="122"/>
    </location>
</feature>
<sequence length="122" mass="13276">RHRPPPPTRRFWGITRPGILARQPLRVRSSSGPAGSGNSSCGAGTLFTPSWTHEDTSVHARGRDRSPEERRARHFNSGGDEASFTSGVPHHTPPDLDVSAPLLLPHAHSRREPGEGRRLPTG</sequence>
<feature type="region of interest" description="Disordered" evidence="1">
    <location>
        <begin position="1"/>
        <end position="122"/>
    </location>
</feature>
<feature type="compositionally biased region" description="Low complexity" evidence="1">
    <location>
        <begin position="29"/>
        <end position="44"/>
    </location>
</feature>
<dbReference type="Proteomes" id="UP001529510">
    <property type="component" value="Unassembled WGS sequence"/>
</dbReference>
<feature type="non-terminal residue" evidence="2">
    <location>
        <position position="1"/>
    </location>
</feature>
<gene>
    <name evidence="2" type="ORF">M9458_053213</name>
</gene>
<evidence type="ECO:0000313" key="3">
    <source>
        <dbReference type="Proteomes" id="UP001529510"/>
    </source>
</evidence>
<comment type="caution">
    <text evidence="2">The sequence shown here is derived from an EMBL/GenBank/DDBJ whole genome shotgun (WGS) entry which is preliminary data.</text>
</comment>